<evidence type="ECO:0000256" key="1">
    <source>
        <dbReference type="ARBA" id="ARBA00023002"/>
    </source>
</evidence>
<keyword evidence="1" id="KW-0560">Oxidoreductase</keyword>
<dbReference type="Pfam" id="PF14027">
    <property type="entry name" value="Questin_oxidase"/>
    <property type="match status" value="1"/>
</dbReference>
<organism evidence="2 3">
    <name type="scientific">Elasticomyces elasticus</name>
    <dbReference type="NCBI Taxonomy" id="574655"/>
    <lineage>
        <taxon>Eukaryota</taxon>
        <taxon>Fungi</taxon>
        <taxon>Dikarya</taxon>
        <taxon>Ascomycota</taxon>
        <taxon>Pezizomycotina</taxon>
        <taxon>Dothideomycetes</taxon>
        <taxon>Dothideomycetidae</taxon>
        <taxon>Mycosphaerellales</taxon>
        <taxon>Teratosphaeriaceae</taxon>
        <taxon>Elasticomyces</taxon>
    </lineage>
</organism>
<dbReference type="EMBL" id="JAVRQU010000006">
    <property type="protein sequence ID" value="KAK5701967.1"/>
    <property type="molecule type" value="Genomic_DNA"/>
</dbReference>
<dbReference type="Proteomes" id="UP001310594">
    <property type="component" value="Unassembled WGS sequence"/>
</dbReference>
<dbReference type="GO" id="GO:0016491">
    <property type="term" value="F:oxidoreductase activity"/>
    <property type="evidence" value="ECO:0007669"/>
    <property type="project" value="UniProtKB-KW"/>
</dbReference>
<gene>
    <name evidence="2" type="ORF">LTR97_004785</name>
</gene>
<accession>A0AAN8A3J6</accession>
<evidence type="ECO:0000313" key="3">
    <source>
        <dbReference type="Proteomes" id="UP001310594"/>
    </source>
</evidence>
<dbReference type="InterPro" id="IPR025337">
    <property type="entry name" value="Questin_oxidase-like"/>
</dbReference>
<protein>
    <submittedName>
        <fullName evidence="2">Uncharacterized protein</fullName>
    </submittedName>
</protein>
<name>A0AAN8A3J6_9PEZI</name>
<dbReference type="PANTHER" id="PTHR35870">
    <property type="entry name" value="PROTEIN, PUTATIVE (AFU_ORTHOLOGUE AFUA_5G03330)-RELATED"/>
    <property type="match status" value="1"/>
</dbReference>
<dbReference type="AlphaFoldDB" id="A0AAN8A3J6"/>
<proteinExistence type="predicted"/>
<reference evidence="2" key="1">
    <citation type="submission" date="2023-08" db="EMBL/GenBank/DDBJ databases">
        <title>Black Yeasts Isolated from many extreme environments.</title>
        <authorList>
            <person name="Coleine C."/>
            <person name="Stajich J.E."/>
            <person name="Selbmann L."/>
        </authorList>
    </citation>
    <scope>NUCLEOTIDE SEQUENCE</scope>
    <source>
        <strain evidence="2">CCFEE 5810</strain>
    </source>
</reference>
<evidence type="ECO:0000313" key="2">
    <source>
        <dbReference type="EMBL" id="KAK5701967.1"/>
    </source>
</evidence>
<dbReference type="PANTHER" id="PTHR35870:SF6">
    <property type="entry name" value="MGS207 PROTEIN"/>
    <property type="match status" value="1"/>
</dbReference>
<comment type="caution">
    <text evidence="2">The sequence shown here is derived from an EMBL/GenBank/DDBJ whole genome shotgun (WGS) entry which is preliminary data.</text>
</comment>
<sequence>MLTVPSITNDLIEGKTSERATCVADLLARNHDEYAILIHGAMHSHVHHIVGNAYSLGGSEEHLKAVFDGQARTLDHWTSSTVLVSNDDDLHRRLGDKMYERAFLVYFDQRLQDFGGDWMALLQEYLLGERALLSGVVGGFAHPLILLADAIDLASPKVAVEALAMLAVDYNPLHRLLDASAKTAVKQTSALAILERIRTDDRFDNLFSTSGVGNTMAILGSEDARNAALQHFNSYIVPSEPDETNKALLELAEAAVLLLAAVDAPKTKHEFDIYLTHQLTFVWSIRVLIAALPPTATRTLFRAAWLMMVLTYITQLRPEIVKDRITQPVIAPPQTEIEWERLKSAALENIEDPHYTKVIRTLWEFATLWPHNEALFLDACVVFERDFAGWKGFDIRPEH</sequence>